<sequence length="364" mass="40201">MHLSRLRCHARSRHSKQLGMFRKPGATHLRQSCLENSHSPHWQFQVFRVEPEPYTSAPTQLTGCPMDAAGTLANPGLWDTLISRVLPQLTAGALGCLRGTCTSLRDLLDNDVSHPVWAAAARHLLPVSPPAFLSLQQPRQQQGPQQQHAPPTSSSSTSIQTQLRQQAALAWKLKQPGNVKYWPARSLLEMETDCLKWSPCSRWVAAVQMTRGHWWISVWDTLKHSQSCVKPDPDQQIVHMEWLHQSGWLLYLTGYTNHVTKRTKRVLATSNVLTGQQQKTMVDACGGAQGSEAVRRCIACGHDVVAWVLPGATGSDADLQGGRVALLELPSLQQYAMLKGSLPGYDCVANMTGESSLELLTKAD</sequence>
<evidence type="ECO:0008006" key="4">
    <source>
        <dbReference type="Google" id="ProtNLM"/>
    </source>
</evidence>
<comment type="caution">
    <text evidence="2">The sequence shown here is derived from an EMBL/GenBank/DDBJ whole genome shotgun (WGS) entry which is preliminary data.</text>
</comment>
<evidence type="ECO:0000313" key="3">
    <source>
        <dbReference type="Proteomes" id="UP001438707"/>
    </source>
</evidence>
<dbReference type="AlphaFoldDB" id="A0AAW1QC49"/>
<protein>
    <recommendedName>
        <fullName evidence="4">F-box domain-containing protein</fullName>
    </recommendedName>
</protein>
<accession>A0AAW1QC49</accession>
<proteinExistence type="predicted"/>
<name>A0AAW1QC49_9CHLO</name>
<organism evidence="2 3">
    <name type="scientific">Apatococcus lobatus</name>
    <dbReference type="NCBI Taxonomy" id="904363"/>
    <lineage>
        <taxon>Eukaryota</taxon>
        <taxon>Viridiplantae</taxon>
        <taxon>Chlorophyta</taxon>
        <taxon>core chlorophytes</taxon>
        <taxon>Trebouxiophyceae</taxon>
        <taxon>Chlorellales</taxon>
        <taxon>Chlorellaceae</taxon>
        <taxon>Apatococcus</taxon>
    </lineage>
</organism>
<gene>
    <name evidence="2" type="ORF">WJX74_006139</name>
</gene>
<dbReference type="Proteomes" id="UP001438707">
    <property type="component" value="Unassembled WGS sequence"/>
</dbReference>
<evidence type="ECO:0000256" key="1">
    <source>
        <dbReference type="SAM" id="MobiDB-lite"/>
    </source>
</evidence>
<keyword evidence="3" id="KW-1185">Reference proteome</keyword>
<feature type="region of interest" description="Disordered" evidence="1">
    <location>
        <begin position="136"/>
        <end position="159"/>
    </location>
</feature>
<evidence type="ECO:0000313" key="2">
    <source>
        <dbReference type="EMBL" id="KAK9818947.1"/>
    </source>
</evidence>
<dbReference type="EMBL" id="JALJOS010000052">
    <property type="protein sequence ID" value="KAK9818947.1"/>
    <property type="molecule type" value="Genomic_DNA"/>
</dbReference>
<reference evidence="2 3" key="1">
    <citation type="journal article" date="2024" name="Nat. Commun.">
        <title>Phylogenomics reveals the evolutionary origins of lichenization in chlorophyte algae.</title>
        <authorList>
            <person name="Puginier C."/>
            <person name="Libourel C."/>
            <person name="Otte J."/>
            <person name="Skaloud P."/>
            <person name="Haon M."/>
            <person name="Grisel S."/>
            <person name="Petersen M."/>
            <person name="Berrin J.G."/>
            <person name="Delaux P.M."/>
            <person name="Dal Grande F."/>
            <person name="Keller J."/>
        </authorList>
    </citation>
    <scope>NUCLEOTIDE SEQUENCE [LARGE SCALE GENOMIC DNA]</scope>
    <source>
        <strain evidence="2 3">SAG 2145</strain>
    </source>
</reference>